<reference evidence="1" key="1">
    <citation type="submission" date="2023-04" db="EMBL/GenBank/DDBJ databases">
        <title>Phytophthora fragariaefolia NBRC 109709.</title>
        <authorList>
            <person name="Ichikawa N."/>
            <person name="Sato H."/>
            <person name="Tonouchi N."/>
        </authorList>
    </citation>
    <scope>NUCLEOTIDE SEQUENCE</scope>
    <source>
        <strain evidence="1">NBRC 109709</strain>
    </source>
</reference>
<name>A0A9W7D7R3_9STRA</name>
<dbReference type="Proteomes" id="UP001165121">
    <property type="component" value="Unassembled WGS sequence"/>
</dbReference>
<evidence type="ECO:0000313" key="1">
    <source>
        <dbReference type="EMBL" id="GMF63012.1"/>
    </source>
</evidence>
<dbReference type="OrthoDB" id="127383at2759"/>
<proteinExistence type="predicted"/>
<sequence>MDGKLARPSSRFGRILSHLANANDDLMDRMPSKLLLLYLGRPAMITRKHSDLIEAGVIAIGVIGTIVGLHPSPDTMTATRYDVDGVPITQLNQWPELMLITIHGCDRVLVDGFPKGVIGLPPLKVHLRLSRIPNLAQASATVEQFAIVPAFACTTEKVQGQTCHDGIIATPLDRRRKRRRSGWGILTNVMRRCISETISFVGLIFSRYSFVVGSTSARPVRLPARDNAT</sequence>
<dbReference type="EMBL" id="BSXT01006767">
    <property type="protein sequence ID" value="GMF63012.1"/>
    <property type="molecule type" value="Genomic_DNA"/>
</dbReference>
<gene>
    <name evidence="1" type="ORF">Pfra01_002750400</name>
</gene>
<accession>A0A9W7D7R3</accession>
<dbReference type="AlphaFoldDB" id="A0A9W7D7R3"/>
<protein>
    <submittedName>
        <fullName evidence="1">Unnamed protein product</fullName>
    </submittedName>
</protein>
<comment type="caution">
    <text evidence="1">The sequence shown here is derived from an EMBL/GenBank/DDBJ whole genome shotgun (WGS) entry which is preliminary data.</text>
</comment>
<evidence type="ECO:0000313" key="2">
    <source>
        <dbReference type="Proteomes" id="UP001165121"/>
    </source>
</evidence>
<organism evidence="1 2">
    <name type="scientific">Phytophthora fragariaefolia</name>
    <dbReference type="NCBI Taxonomy" id="1490495"/>
    <lineage>
        <taxon>Eukaryota</taxon>
        <taxon>Sar</taxon>
        <taxon>Stramenopiles</taxon>
        <taxon>Oomycota</taxon>
        <taxon>Peronosporomycetes</taxon>
        <taxon>Peronosporales</taxon>
        <taxon>Peronosporaceae</taxon>
        <taxon>Phytophthora</taxon>
    </lineage>
</organism>
<keyword evidence="2" id="KW-1185">Reference proteome</keyword>